<dbReference type="InterPro" id="IPR003594">
    <property type="entry name" value="HATPase_dom"/>
</dbReference>
<evidence type="ECO:0000256" key="1">
    <source>
        <dbReference type="ARBA" id="ARBA00004651"/>
    </source>
</evidence>
<dbReference type="InterPro" id="IPR010559">
    <property type="entry name" value="Sig_transdc_His_kin_internal"/>
</dbReference>
<keyword evidence="6 7" id="KW-0472">Membrane</keyword>
<comment type="subcellular location">
    <subcellularLocation>
        <location evidence="1">Cell membrane</location>
        <topology evidence="1">Multi-pass membrane protein</topology>
    </subcellularLocation>
</comment>
<dbReference type="Proteomes" id="UP000665561">
    <property type="component" value="Unassembled WGS sequence"/>
</dbReference>
<feature type="domain" description="HAMP" evidence="8">
    <location>
        <begin position="309"/>
        <end position="362"/>
    </location>
</feature>
<keyword evidence="7" id="KW-1133">Transmembrane helix</keyword>
<keyword evidence="7" id="KW-0812">Transmembrane</keyword>
<dbReference type="PROSITE" id="PS50885">
    <property type="entry name" value="HAMP"/>
    <property type="match status" value="1"/>
</dbReference>
<evidence type="ECO:0000256" key="4">
    <source>
        <dbReference type="ARBA" id="ARBA00022679"/>
    </source>
</evidence>
<dbReference type="Gene3D" id="3.30.565.10">
    <property type="entry name" value="Histidine kinase-like ATPase, C-terminal domain"/>
    <property type="match status" value="1"/>
</dbReference>
<dbReference type="Pfam" id="PF02518">
    <property type="entry name" value="HATPase_c"/>
    <property type="match status" value="1"/>
</dbReference>
<dbReference type="Pfam" id="PF00672">
    <property type="entry name" value="HAMP"/>
    <property type="match status" value="1"/>
</dbReference>
<dbReference type="CDD" id="cd06225">
    <property type="entry name" value="HAMP"/>
    <property type="match status" value="1"/>
</dbReference>
<keyword evidence="2" id="KW-1003">Cell membrane</keyword>
<dbReference type="InterPro" id="IPR003660">
    <property type="entry name" value="HAMP_dom"/>
</dbReference>
<proteinExistence type="predicted"/>
<feature type="transmembrane region" description="Helical" evidence="7">
    <location>
        <begin position="12"/>
        <end position="32"/>
    </location>
</feature>
<gene>
    <name evidence="9" type="ORF">GT019_11970</name>
</gene>
<dbReference type="InterPro" id="IPR050640">
    <property type="entry name" value="Bact_2-comp_sensor_kinase"/>
</dbReference>
<dbReference type="SMART" id="SM00304">
    <property type="entry name" value="HAMP"/>
    <property type="match status" value="1"/>
</dbReference>
<dbReference type="Gene3D" id="3.30.450.20">
    <property type="entry name" value="PAS domain"/>
    <property type="match status" value="1"/>
</dbReference>
<dbReference type="InterPro" id="IPR036890">
    <property type="entry name" value="HATPase_C_sf"/>
</dbReference>
<protein>
    <submittedName>
        <fullName evidence="9">HAMP domain-containing protein</fullName>
    </submittedName>
</protein>
<accession>A0ABW9XPN3</accession>
<keyword evidence="5" id="KW-0418">Kinase</keyword>
<evidence type="ECO:0000256" key="2">
    <source>
        <dbReference type="ARBA" id="ARBA00022475"/>
    </source>
</evidence>
<evidence type="ECO:0000313" key="9">
    <source>
        <dbReference type="EMBL" id="NBD24590.1"/>
    </source>
</evidence>
<dbReference type="Pfam" id="PF06580">
    <property type="entry name" value="His_kinase"/>
    <property type="match status" value="1"/>
</dbReference>
<evidence type="ECO:0000256" key="3">
    <source>
        <dbReference type="ARBA" id="ARBA00022553"/>
    </source>
</evidence>
<dbReference type="RefSeq" id="WP_161743382.1">
    <property type="nucleotide sequence ID" value="NZ_JAAAMV010000007.1"/>
</dbReference>
<keyword evidence="10" id="KW-1185">Reference proteome</keyword>
<name>A0ABW9XPN3_9BACL</name>
<comment type="caution">
    <text evidence="9">The sequence shown here is derived from an EMBL/GenBank/DDBJ whole genome shotgun (WGS) entry which is preliminary data.</text>
</comment>
<sequence length="604" mass="67880">MKRLRQISLQKKILILMSFLYIPLPIIGWVWYEKTYDVIERNAVDSSIQLVNQVNTHLETYFTEVQRTMLPMLASDLTGEFLKDQDDDPYKRYELSYRIDKELFSKIVLNRTDIYGISLISNQIKATSSSSFTMAEQRYTSYLSRLKAPGRFGIMGLEATPSSEVVAMAMKFTPPQSHMKQGMLIVDMKRDEMVHIIQDVQLGRTGFVWVADTENQVIYHPQGEQMPKVVPANYLREMGTKQSGAFTVQTDEGKKLIVFIRSGRTDLTLISEVLLSELNQSIVTVSRVSIVVLMLLFLLSMLAASGVVYSITRSLVKLLRLMKSAEMGDFHVKAPDEGGGQEIGSLYRGFNKMVEEIKRLVEIVHVSELREKELEVKQKESLLHAMQAQINPHFLYNTLEFINSNAIVEGNDKISSMIVSLGDMFRYNVQNPNAGVSLADEIHHIEAYLSIQAERYPSFAYEIDVDRALAACVPAVRSMLQPIVENCFKHGYDRHGIRPGLIRIAGRTEDDRFVLEIADTGQGMSADTRERFNAVFAEGEAAEQLGSIHGQGDRPPSIGLLNVHARLRMIFGHAYGLHIASSDEHGTSIRITLPLHASGEGGVA</sequence>
<keyword evidence="4" id="KW-0808">Transferase</keyword>
<dbReference type="SUPFAM" id="SSF158472">
    <property type="entry name" value="HAMP domain-like"/>
    <property type="match status" value="1"/>
</dbReference>
<dbReference type="EMBL" id="JAAAMV010000007">
    <property type="protein sequence ID" value="NBD24590.1"/>
    <property type="molecule type" value="Genomic_DNA"/>
</dbReference>
<reference evidence="9 10" key="1">
    <citation type="submission" date="2020-01" db="EMBL/GenBank/DDBJ databases">
        <title>Paenibacillus soybeanensis sp. nov. isolated from the nodules of soybean (Glycine max(L.) Merr).</title>
        <authorList>
            <person name="Wang H."/>
        </authorList>
    </citation>
    <scope>NUCLEOTIDE SEQUENCE [LARGE SCALE GENOMIC DNA]</scope>
    <source>
        <strain evidence="9 10">T1</strain>
    </source>
</reference>
<evidence type="ECO:0000259" key="8">
    <source>
        <dbReference type="PROSITE" id="PS50885"/>
    </source>
</evidence>
<dbReference type="Gene3D" id="6.10.340.10">
    <property type="match status" value="1"/>
</dbReference>
<evidence type="ECO:0000256" key="6">
    <source>
        <dbReference type="ARBA" id="ARBA00023136"/>
    </source>
</evidence>
<dbReference type="PANTHER" id="PTHR34220:SF7">
    <property type="entry name" value="SENSOR HISTIDINE KINASE YPDA"/>
    <property type="match status" value="1"/>
</dbReference>
<evidence type="ECO:0000313" key="10">
    <source>
        <dbReference type="Proteomes" id="UP000665561"/>
    </source>
</evidence>
<feature type="transmembrane region" description="Helical" evidence="7">
    <location>
        <begin position="288"/>
        <end position="312"/>
    </location>
</feature>
<evidence type="ECO:0000256" key="7">
    <source>
        <dbReference type="SAM" id="Phobius"/>
    </source>
</evidence>
<organism evidence="9 10">
    <name type="scientific">Paenibacillus glycinis</name>
    <dbReference type="NCBI Taxonomy" id="2697035"/>
    <lineage>
        <taxon>Bacteria</taxon>
        <taxon>Bacillati</taxon>
        <taxon>Bacillota</taxon>
        <taxon>Bacilli</taxon>
        <taxon>Bacillales</taxon>
        <taxon>Paenibacillaceae</taxon>
        <taxon>Paenibacillus</taxon>
    </lineage>
</organism>
<evidence type="ECO:0000256" key="5">
    <source>
        <dbReference type="ARBA" id="ARBA00022777"/>
    </source>
</evidence>
<keyword evidence="3" id="KW-0597">Phosphoprotein</keyword>
<dbReference type="PANTHER" id="PTHR34220">
    <property type="entry name" value="SENSOR HISTIDINE KINASE YPDA"/>
    <property type="match status" value="1"/>
</dbReference>
<dbReference type="SUPFAM" id="SSF55874">
    <property type="entry name" value="ATPase domain of HSP90 chaperone/DNA topoisomerase II/histidine kinase"/>
    <property type="match status" value="1"/>
</dbReference>